<dbReference type="PROSITE" id="PS50043">
    <property type="entry name" value="HTH_LUXR_2"/>
    <property type="match status" value="1"/>
</dbReference>
<evidence type="ECO:0000256" key="1">
    <source>
        <dbReference type="ARBA" id="ARBA00023015"/>
    </source>
</evidence>
<dbReference type="RefSeq" id="WP_179422351.1">
    <property type="nucleotide sequence ID" value="NZ_JACCAB010000001.1"/>
</dbReference>
<dbReference type="SUPFAM" id="SSF46894">
    <property type="entry name" value="C-terminal effector domain of the bipartite response regulators"/>
    <property type="match status" value="1"/>
</dbReference>
<dbReference type="InterPro" id="IPR016032">
    <property type="entry name" value="Sig_transdc_resp-reg_C-effctor"/>
</dbReference>
<dbReference type="Pfam" id="PF00196">
    <property type="entry name" value="GerE"/>
    <property type="match status" value="1"/>
</dbReference>
<dbReference type="PROSITE" id="PS00622">
    <property type="entry name" value="HTH_LUXR_1"/>
    <property type="match status" value="1"/>
</dbReference>
<sequence length="106" mass="11073">MARSLAAQPLVDELEALARGAHVRLEDPDSSGPPPAMAHGVGLTARETEILGHIVAGRTYGEIARSLVVSEKTVSSHVSHLLSKTGCANRVDLARWATRGQPAGDG</sequence>
<dbReference type="PANTHER" id="PTHR44688">
    <property type="entry name" value="DNA-BINDING TRANSCRIPTIONAL ACTIVATOR DEVR_DOSR"/>
    <property type="match status" value="1"/>
</dbReference>
<dbReference type="Gene3D" id="1.10.10.10">
    <property type="entry name" value="Winged helix-like DNA-binding domain superfamily/Winged helix DNA-binding domain"/>
    <property type="match status" value="1"/>
</dbReference>
<keyword evidence="2 5" id="KW-0238">DNA-binding</keyword>
<evidence type="ECO:0000256" key="3">
    <source>
        <dbReference type="ARBA" id="ARBA00023163"/>
    </source>
</evidence>
<dbReference type="GO" id="GO:0003677">
    <property type="term" value="F:DNA binding"/>
    <property type="evidence" value="ECO:0007669"/>
    <property type="project" value="UniProtKB-KW"/>
</dbReference>
<dbReference type="InterPro" id="IPR000792">
    <property type="entry name" value="Tscrpt_reg_LuxR_C"/>
</dbReference>
<dbReference type="PANTHER" id="PTHR44688:SF16">
    <property type="entry name" value="DNA-BINDING TRANSCRIPTIONAL ACTIVATOR DEVR_DOSR"/>
    <property type="match status" value="1"/>
</dbReference>
<feature type="domain" description="HTH luxR-type" evidence="4">
    <location>
        <begin position="36"/>
        <end position="101"/>
    </location>
</feature>
<keyword evidence="1" id="KW-0805">Transcription regulation</keyword>
<comment type="caution">
    <text evidence="5">The sequence shown here is derived from an EMBL/GenBank/DDBJ whole genome shotgun (WGS) entry which is preliminary data.</text>
</comment>
<dbReference type="PRINTS" id="PR00038">
    <property type="entry name" value="HTHLUXR"/>
</dbReference>
<dbReference type="AlphaFoldDB" id="A0A852WH48"/>
<keyword evidence="3" id="KW-0804">Transcription</keyword>
<evidence type="ECO:0000259" key="4">
    <source>
        <dbReference type="PROSITE" id="PS50043"/>
    </source>
</evidence>
<dbReference type="SMART" id="SM00421">
    <property type="entry name" value="HTH_LUXR"/>
    <property type="match status" value="1"/>
</dbReference>
<dbReference type="GO" id="GO:0006355">
    <property type="term" value="P:regulation of DNA-templated transcription"/>
    <property type="evidence" value="ECO:0007669"/>
    <property type="project" value="InterPro"/>
</dbReference>
<keyword evidence="6" id="KW-1185">Reference proteome</keyword>
<evidence type="ECO:0000313" key="5">
    <source>
        <dbReference type="EMBL" id="NYG08099.1"/>
    </source>
</evidence>
<dbReference type="CDD" id="cd06170">
    <property type="entry name" value="LuxR_C_like"/>
    <property type="match status" value="1"/>
</dbReference>
<dbReference type="Proteomes" id="UP000573599">
    <property type="component" value="Unassembled WGS sequence"/>
</dbReference>
<evidence type="ECO:0000313" key="6">
    <source>
        <dbReference type="Proteomes" id="UP000573599"/>
    </source>
</evidence>
<organism evidence="5 6">
    <name type="scientific">Pedococcus badiiscoriae</name>
    <dbReference type="NCBI Taxonomy" id="642776"/>
    <lineage>
        <taxon>Bacteria</taxon>
        <taxon>Bacillati</taxon>
        <taxon>Actinomycetota</taxon>
        <taxon>Actinomycetes</taxon>
        <taxon>Micrococcales</taxon>
        <taxon>Intrasporangiaceae</taxon>
        <taxon>Pedococcus</taxon>
    </lineage>
</organism>
<accession>A0A852WH48</accession>
<reference evidence="5 6" key="1">
    <citation type="submission" date="2020-07" db="EMBL/GenBank/DDBJ databases">
        <title>Sequencing the genomes of 1000 actinobacteria strains.</title>
        <authorList>
            <person name="Klenk H.-P."/>
        </authorList>
    </citation>
    <scope>NUCLEOTIDE SEQUENCE [LARGE SCALE GENOMIC DNA]</scope>
    <source>
        <strain evidence="5 6">DSM 23987</strain>
    </source>
</reference>
<name>A0A852WH48_9MICO</name>
<evidence type="ECO:0000256" key="2">
    <source>
        <dbReference type="ARBA" id="ARBA00023125"/>
    </source>
</evidence>
<dbReference type="InterPro" id="IPR036388">
    <property type="entry name" value="WH-like_DNA-bd_sf"/>
</dbReference>
<dbReference type="EMBL" id="JACCAB010000001">
    <property type="protein sequence ID" value="NYG08099.1"/>
    <property type="molecule type" value="Genomic_DNA"/>
</dbReference>
<protein>
    <submittedName>
        <fullName evidence="5">DNA-binding NarL/FixJ family response regulator</fullName>
    </submittedName>
</protein>
<gene>
    <name evidence="5" type="ORF">BJ986_002586</name>
</gene>
<proteinExistence type="predicted"/>